<reference evidence="2 3" key="1">
    <citation type="journal article" date="2016" name="Nat. Commun.">
        <title>Thousands of microbial genomes shed light on interconnected biogeochemical processes in an aquifer system.</title>
        <authorList>
            <person name="Anantharaman K."/>
            <person name="Brown C.T."/>
            <person name="Hug L.A."/>
            <person name="Sharon I."/>
            <person name="Castelle C.J."/>
            <person name="Probst A.J."/>
            <person name="Thomas B.C."/>
            <person name="Singh A."/>
            <person name="Wilkins M.J."/>
            <person name="Karaoz U."/>
            <person name="Brodie E.L."/>
            <person name="Williams K.H."/>
            <person name="Hubbard S.S."/>
            <person name="Banfield J.F."/>
        </authorList>
    </citation>
    <scope>NUCLEOTIDE SEQUENCE [LARGE SCALE GENOMIC DNA]</scope>
</reference>
<dbReference type="PROSITE" id="PS51061">
    <property type="entry name" value="R3H"/>
    <property type="match status" value="1"/>
</dbReference>
<dbReference type="SMART" id="SM00393">
    <property type="entry name" value="R3H"/>
    <property type="match status" value="1"/>
</dbReference>
<dbReference type="InterPro" id="IPR015946">
    <property type="entry name" value="KH_dom-like_a/b"/>
</dbReference>
<gene>
    <name evidence="2" type="ORF">A2750_01585</name>
</gene>
<sequence length="159" mass="17699">MEEAKQTKLNSQITGTIKGLVSFMGACGEIRVDHNIGGILVSVYTEEDARILIGKNGQNLNALEHILRLIMNKQNVDFSTPISLDINDYKKSRALLVLDIAKEAVERVRNTRKAEALTPMSAYERKLVHTELASCPDIITESIGEGPQRRIVIKPYLPI</sequence>
<dbReference type="CDD" id="cd02644">
    <property type="entry name" value="R3H_jag"/>
    <property type="match status" value="1"/>
</dbReference>
<dbReference type="PANTHER" id="PTHR35800">
    <property type="entry name" value="PROTEIN JAG"/>
    <property type="match status" value="1"/>
</dbReference>
<dbReference type="InterPro" id="IPR036867">
    <property type="entry name" value="R3H_dom_sf"/>
</dbReference>
<dbReference type="InterPro" id="IPR039247">
    <property type="entry name" value="KhpB"/>
</dbReference>
<proteinExistence type="predicted"/>
<dbReference type="Proteomes" id="UP000178023">
    <property type="component" value="Unassembled WGS sequence"/>
</dbReference>
<evidence type="ECO:0000259" key="1">
    <source>
        <dbReference type="PROSITE" id="PS51061"/>
    </source>
</evidence>
<dbReference type="EMBL" id="MGJL01000019">
    <property type="protein sequence ID" value="OGN07800.1"/>
    <property type="molecule type" value="Genomic_DNA"/>
</dbReference>
<evidence type="ECO:0000313" key="3">
    <source>
        <dbReference type="Proteomes" id="UP000178023"/>
    </source>
</evidence>
<dbReference type="InterPro" id="IPR001374">
    <property type="entry name" value="R3H_dom"/>
</dbReference>
<accession>A0A1F8F5D7</accession>
<evidence type="ECO:0000313" key="2">
    <source>
        <dbReference type="EMBL" id="OGN07800.1"/>
    </source>
</evidence>
<dbReference type="GO" id="GO:0003723">
    <property type="term" value="F:RNA binding"/>
    <property type="evidence" value="ECO:0007669"/>
    <property type="project" value="InterPro"/>
</dbReference>
<dbReference type="Gene3D" id="3.30.1370.50">
    <property type="entry name" value="R3H-like domain"/>
    <property type="match status" value="1"/>
</dbReference>
<organism evidence="2 3">
    <name type="scientific">Candidatus Yanofskybacteria bacterium RIFCSPHIGHO2_01_FULL_45_42</name>
    <dbReference type="NCBI Taxonomy" id="1802671"/>
    <lineage>
        <taxon>Bacteria</taxon>
        <taxon>Candidatus Yanofskyibacteriota</taxon>
    </lineage>
</organism>
<dbReference type="Pfam" id="PF01424">
    <property type="entry name" value="R3H"/>
    <property type="match status" value="1"/>
</dbReference>
<comment type="caution">
    <text evidence="2">The sequence shown here is derived from an EMBL/GenBank/DDBJ whole genome shotgun (WGS) entry which is preliminary data.</text>
</comment>
<dbReference type="InterPro" id="IPR034079">
    <property type="entry name" value="R3H_KhpB"/>
</dbReference>
<dbReference type="Gene3D" id="3.30.300.20">
    <property type="match status" value="1"/>
</dbReference>
<dbReference type="PANTHER" id="PTHR35800:SF1">
    <property type="entry name" value="RNA-BINDING PROTEIN KHPB"/>
    <property type="match status" value="1"/>
</dbReference>
<dbReference type="AlphaFoldDB" id="A0A1F8F5D7"/>
<dbReference type="SUPFAM" id="SSF82708">
    <property type="entry name" value="R3H domain"/>
    <property type="match status" value="1"/>
</dbReference>
<feature type="domain" description="R3H" evidence="1">
    <location>
        <begin position="91"/>
        <end position="157"/>
    </location>
</feature>
<protein>
    <recommendedName>
        <fullName evidence="1">R3H domain-containing protein</fullName>
    </recommendedName>
</protein>
<name>A0A1F8F5D7_9BACT</name>